<name>A0A6J1V208_9SAUR</name>
<dbReference type="GO" id="GO:0003682">
    <property type="term" value="F:chromatin binding"/>
    <property type="evidence" value="ECO:0007669"/>
    <property type="project" value="TreeGrafter"/>
</dbReference>
<protein>
    <submittedName>
        <fullName evidence="6">PWWP domain-containing protein 2A isoform X2</fullName>
    </submittedName>
</protein>
<keyword evidence="5" id="KW-1185">Reference proteome</keyword>
<evidence type="ECO:0000313" key="5">
    <source>
        <dbReference type="Proteomes" id="UP000504612"/>
    </source>
</evidence>
<evidence type="ECO:0000259" key="4">
    <source>
        <dbReference type="PROSITE" id="PS50812"/>
    </source>
</evidence>
<feature type="compositionally biased region" description="Polar residues" evidence="3">
    <location>
        <begin position="264"/>
        <end position="273"/>
    </location>
</feature>
<feature type="compositionally biased region" description="Low complexity" evidence="3">
    <location>
        <begin position="399"/>
        <end position="408"/>
    </location>
</feature>
<dbReference type="GeneID" id="113421230"/>
<dbReference type="AlphaFoldDB" id="A0A6J1V208"/>
<keyword evidence="2" id="KW-0804">Transcription</keyword>
<sequence>MMRNAGSNTFLSLSCSRFGPHGIPVTIFPKREYKDKPEAMQLPSKSFQDEMQVTREANGVVPDSSPIQPSEHSLVKSLWTSKPPPLFHVGAPYPPPLFIRDTYNQSIPQPPPRKIKRPKRKLYREEPTSIMNAIKLRPRHVLCDKCKNSIVAEKKEIKKGSNASDSSRCEDTRKRRNESITTVNKKIKTDHKVDGKSQNESQKKNSVVKVASIVHSRSRVVKVPTQANTSKTQLNTKKVLQSKNMDHAKAREVLKIAKEKAQKKQSATSTSKNAHSKVHFTRRLQNTSSGSLPPRLRLKPQRYRNEENDSSLKTGLEKLQSGKMAAKPQSRCSSTRSAGEAPSENQSPSEGPEEANSEVQDTSEVHVPVDQDEQQTMGKRGSKSNITVYMTLNQKKSDSSSASICSSDSTDDLKSSNSECSTTESFDFPPGSMHAPSSSSSSSFSSSLKEEKKLSNSLKVFSKNVSKCVTPDGRTICVGDIVWAKIYGFPWWPARILTITVSRKDNGLLVRQEARISWFGSPTTSFLALSQLSPFLENFQSRFNKKRKGLYRKAITEAAKAAKQLTPEVRALLTQFET</sequence>
<feature type="compositionally biased region" description="Basic and acidic residues" evidence="3">
    <location>
        <begin position="190"/>
        <end position="203"/>
    </location>
</feature>
<feature type="region of interest" description="Disordered" evidence="3">
    <location>
        <begin position="156"/>
        <end position="208"/>
    </location>
</feature>
<feature type="region of interest" description="Disordered" evidence="3">
    <location>
        <begin position="258"/>
        <end position="385"/>
    </location>
</feature>
<feature type="compositionally biased region" description="Polar residues" evidence="3">
    <location>
        <begin position="330"/>
        <end position="349"/>
    </location>
</feature>
<dbReference type="GO" id="GO:0010369">
    <property type="term" value="C:chromocenter"/>
    <property type="evidence" value="ECO:0007669"/>
    <property type="project" value="TreeGrafter"/>
</dbReference>
<evidence type="ECO:0000256" key="2">
    <source>
        <dbReference type="ARBA" id="ARBA00023163"/>
    </source>
</evidence>
<feature type="compositionally biased region" description="Polar residues" evidence="3">
    <location>
        <begin position="415"/>
        <end position="425"/>
    </location>
</feature>
<dbReference type="Proteomes" id="UP000504612">
    <property type="component" value="Unplaced"/>
</dbReference>
<gene>
    <name evidence="6" type="primary">LOC113421230</name>
</gene>
<dbReference type="PROSITE" id="PS50812">
    <property type="entry name" value="PWWP"/>
    <property type="match status" value="1"/>
</dbReference>
<keyword evidence="1" id="KW-0805">Transcription regulation</keyword>
<dbReference type="SUPFAM" id="SSF63748">
    <property type="entry name" value="Tudor/PWWP/MBT"/>
    <property type="match status" value="1"/>
</dbReference>
<dbReference type="PANTHER" id="PTHR16112:SF22">
    <property type="entry name" value="PWWP DOMAIN-CONTAINING 2B"/>
    <property type="match status" value="1"/>
</dbReference>
<dbReference type="InterPro" id="IPR000313">
    <property type="entry name" value="PWWP_dom"/>
</dbReference>
<evidence type="ECO:0000256" key="3">
    <source>
        <dbReference type="SAM" id="MobiDB-lite"/>
    </source>
</evidence>
<dbReference type="Pfam" id="PF00855">
    <property type="entry name" value="PWWP"/>
    <property type="match status" value="1"/>
</dbReference>
<dbReference type="RefSeq" id="XP_026537287.1">
    <property type="nucleotide sequence ID" value="XM_026681502.1"/>
</dbReference>
<dbReference type="GO" id="GO:0005634">
    <property type="term" value="C:nucleus"/>
    <property type="evidence" value="ECO:0007669"/>
    <property type="project" value="TreeGrafter"/>
</dbReference>
<accession>A0A6J1V208</accession>
<reference evidence="6" key="1">
    <citation type="submission" date="2025-08" db="UniProtKB">
        <authorList>
            <consortium name="RefSeq"/>
        </authorList>
    </citation>
    <scope>IDENTIFICATION</scope>
</reference>
<feature type="region of interest" description="Disordered" evidence="3">
    <location>
        <begin position="398"/>
        <end position="445"/>
    </location>
</feature>
<dbReference type="PROSITE" id="PS51257">
    <property type="entry name" value="PROKAR_LIPOPROTEIN"/>
    <property type="match status" value="1"/>
</dbReference>
<dbReference type="Gene3D" id="2.30.30.140">
    <property type="match status" value="1"/>
</dbReference>
<evidence type="ECO:0000313" key="6">
    <source>
        <dbReference type="RefSeq" id="XP_026537287.1"/>
    </source>
</evidence>
<evidence type="ECO:0000256" key="1">
    <source>
        <dbReference type="ARBA" id="ARBA00023015"/>
    </source>
</evidence>
<dbReference type="FunFam" id="2.30.30.140:FF:000036">
    <property type="entry name" value="PWWP domain-containing protein 2A"/>
    <property type="match status" value="1"/>
</dbReference>
<proteinExistence type="predicted"/>
<organism evidence="5 6">
    <name type="scientific">Notechis scutatus</name>
    <name type="common">mainland tiger snake</name>
    <dbReference type="NCBI Taxonomy" id="8663"/>
    <lineage>
        <taxon>Eukaryota</taxon>
        <taxon>Metazoa</taxon>
        <taxon>Chordata</taxon>
        <taxon>Craniata</taxon>
        <taxon>Vertebrata</taxon>
        <taxon>Euteleostomi</taxon>
        <taxon>Lepidosauria</taxon>
        <taxon>Squamata</taxon>
        <taxon>Bifurcata</taxon>
        <taxon>Unidentata</taxon>
        <taxon>Episquamata</taxon>
        <taxon>Toxicofera</taxon>
        <taxon>Serpentes</taxon>
        <taxon>Colubroidea</taxon>
        <taxon>Elapidae</taxon>
        <taxon>Hydrophiinae</taxon>
        <taxon>Notechis</taxon>
    </lineage>
</organism>
<feature type="domain" description="PWWP" evidence="4">
    <location>
        <begin position="478"/>
        <end position="538"/>
    </location>
</feature>
<dbReference type="SMART" id="SM00293">
    <property type="entry name" value="PWWP"/>
    <property type="match status" value="1"/>
</dbReference>
<dbReference type="PANTHER" id="PTHR16112">
    <property type="entry name" value="METHYL-CPG BINDING PROTEIN, DROSOPHILA"/>
    <property type="match status" value="1"/>
</dbReference>
<dbReference type="CDD" id="cd20152">
    <property type="entry name" value="PWWP_PWWP2A"/>
    <property type="match status" value="1"/>
</dbReference>